<name>A0A830HLJ0_9CHLO</name>
<evidence type="ECO:0000256" key="1">
    <source>
        <dbReference type="SAM" id="MobiDB-lite"/>
    </source>
</evidence>
<dbReference type="Proteomes" id="UP000660262">
    <property type="component" value="Unassembled WGS sequence"/>
</dbReference>
<organism evidence="2 3">
    <name type="scientific">Pycnococcus provasolii</name>
    <dbReference type="NCBI Taxonomy" id="41880"/>
    <lineage>
        <taxon>Eukaryota</taxon>
        <taxon>Viridiplantae</taxon>
        <taxon>Chlorophyta</taxon>
        <taxon>Pseudoscourfieldiophyceae</taxon>
        <taxon>Pseudoscourfieldiales</taxon>
        <taxon>Pycnococcaceae</taxon>
        <taxon>Pycnococcus</taxon>
    </lineage>
</organism>
<dbReference type="EMBL" id="BNJQ01000013">
    <property type="protein sequence ID" value="GHP06421.1"/>
    <property type="molecule type" value="Genomic_DNA"/>
</dbReference>
<accession>A0A830HLJ0</accession>
<dbReference type="AlphaFoldDB" id="A0A830HLJ0"/>
<evidence type="ECO:0000313" key="3">
    <source>
        <dbReference type="Proteomes" id="UP000660262"/>
    </source>
</evidence>
<comment type="caution">
    <text evidence="2">The sequence shown here is derived from an EMBL/GenBank/DDBJ whole genome shotgun (WGS) entry which is preliminary data.</text>
</comment>
<proteinExistence type="predicted"/>
<sequence length="242" mass="27297">MALHSPFRRSGLRRFTRLRAAAAIHTDTSHSQRAYLQQELFRIAREQENENEQAYDKDAFERALFGERASPMYGGEPLISDRIFDRVEAEMRDSFERMERMSREAEERASRTGAGPQTYRKESSSEESFAGGGYRRTYSSESVTVWTGNGGAYNASASSQMPGNFFGTAAFLALAVVYARGCRQFWDGYSRTVYKEDEASQKAVLTLGWPVLRALSSTYRAEFDKATKTKGTTTTTTEDPNQ</sequence>
<feature type="compositionally biased region" description="Basic and acidic residues" evidence="1">
    <location>
        <begin position="100"/>
        <end position="110"/>
    </location>
</feature>
<keyword evidence="3" id="KW-1185">Reference proteome</keyword>
<protein>
    <submittedName>
        <fullName evidence="2">Uncharacterized protein</fullName>
    </submittedName>
</protein>
<gene>
    <name evidence="2" type="ORF">PPROV_000516600</name>
</gene>
<feature type="region of interest" description="Disordered" evidence="1">
    <location>
        <begin position="100"/>
        <end position="132"/>
    </location>
</feature>
<dbReference type="OrthoDB" id="10667739at2759"/>
<reference evidence="2" key="1">
    <citation type="submission" date="2020-10" db="EMBL/GenBank/DDBJ databases">
        <title>Unveiling of a novel bifunctional photoreceptor, Dualchrome1, isolated from a cosmopolitan green alga.</title>
        <authorList>
            <person name="Suzuki S."/>
            <person name="Kawachi M."/>
        </authorList>
    </citation>
    <scope>NUCLEOTIDE SEQUENCE</scope>
    <source>
        <strain evidence="2">NIES 2893</strain>
    </source>
</reference>
<evidence type="ECO:0000313" key="2">
    <source>
        <dbReference type="EMBL" id="GHP06421.1"/>
    </source>
</evidence>